<accession>A0A3D9I321</accession>
<dbReference type="SUPFAM" id="SSF52025">
    <property type="entry name" value="PA domain"/>
    <property type="match status" value="1"/>
</dbReference>
<dbReference type="Gene3D" id="3.50.30.30">
    <property type="match status" value="1"/>
</dbReference>
<comment type="caution">
    <text evidence="3">The sequence shown here is derived from an EMBL/GenBank/DDBJ whole genome shotgun (WGS) entry which is preliminary data.</text>
</comment>
<dbReference type="Proteomes" id="UP000256977">
    <property type="component" value="Unassembled WGS sequence"/>
</dbReference>
<dbReference type="PANTHER" id="PTHR10404">
    <property type="entry name" value="N-ACETYLATED-ALPHA-LINKED ACIDIC DIPEPTIDASE"/>
    <property type="match status" value="1"/>
</dbReference>
<dbReference type="EMBL" id="QRDZ01000040">
    <property type="protein sequence ID" value="RED56182.1"/>
    <property type="molecule type" value="Genomic_DNA"/>
</dbReference>
<reference evidence="3 4" key="1">
    <citation type="submission" date="2018-07" db="EMBL/GenBank/DDBJ databases">
        <title>Genomic Encyclopedia of Type Strains, Phase III (KMG-III): the genomes of soil and plant-associated and newly described type strains.</title>
        <authorList>
            <person name="Whitman W."/>
        </authorList>
    </citation>
    <scope>NUCLEOTIDE SEQUENCE [LARGE SCALE GENOMIC DNA]</scope>
    <source>
        <strain evidence="3 4">CECT 7287</strain>
    </source>
</reference>
<evidence type="ECO:0000256" key="1">
    <source>
        <dbReference type="SAM" id="Coils"/>
    </source>
</evidence>
<feature type="coiled-coil region" evidence="1">
    <location>
        <begin position="464"/>
        <end position="491"/>
    </location>
</feature>
<sequence>MKIAELAPLMNEMSKEKMMAHIEEFSRWTKHAGTEGELESLKYVEREMQAYGYETQLILHDAYISLPGEARVDALGESFGCIAHSFSRSSGPDGTTGRLVYAGIGRPQDYEGLNVSGCVVLLEGIANPAATLEANRQGAIGQIHISPHEYVHEMCISAVWGSPGDDQVGILPKSVVVTVPLETGQRLKQAIADNKTVDVALFAEVDTGWRKTPILVADYIRPGADRDDPFVLYTGHHDTWYYGVMDNGGANATMLEVSRLCVQRADLWERSLRVIYWSGHSQGRYSSSSWYADHHWEELERRALVHVNVDSTGGLGNTVVGDTTAASELAELAQEALSTQAGQDFTGRRMERAGDQSFWGIGVPAIFGNMSEQPAKPGSSNASAAVFGGQNRLGHGTGWWWHTPHDTGDKIDADILDRDTRIYQYTVWRLLTDQVLPLDYAAYAREALATLKRYEEQAGGKLSLAPLTERAQELEERADRLNAAIRTQGEESGKAAALLNGCLKELSRVLVPLDYTYGDRFGHDPALKQHSLPALSDMPRLGGLDPDSDEFKFLASRLIRERNRAAVSLRDAIAVIDQYFQKG</sequence>
<keyword evidence="3" id="KW-0121">Carboxypeptidase</keyword>
<dbReference type="SUPFAM" id="SSF53187">
    <property type="entry name" value="Zn-dependent exopeptidases"/>
    <property type="match status" value="1"/>
</dbReference>
<gene>
    <name evidence="3" type="ORF">DFP98_14022</name>
</gene>
<organism evidence="3 4">
    <name type="scientific">Cohnella phaseoli</name>
    <dbReference type="NCBI Taxonomy" id="456490"/>
    <lineage>
        <taxon>Bacteria</taxon>
        <taxon>Bacillati</taxon>
        <taxon>Bacillota</taxon>
        <taxon>Bacilli</taxon>
        <taxon>Bacillales</taxon>
        <taxon>Paenibacillaceae</taxon>
        <taxon>Cohnella</taxon>
    </lineage>
</organism>
<dbReference type="Pfam" id="PF04389">
    <property type="entry name" value="Peptidase_M28"/>
    <property type="match status" value="1"/>
</dbReference>
<evidence type="ECO:0000313" key="4">
    <source>
        <dbReference type="Proteomes" id="UP000256977"/>
    </source>
</evidence>
<evidence type="ECO:0000259" key="2">
    <source>
        <dbReference type="Pfam" id="PF04389"/>
    </source>
</evidence>
<evidence type="ECO:0000313" key="3">
    <source>
        <dbReference type="EMBL" id="RED56182.1"/>
    </source>
</evidence>
<dbReference type="InterPro" id="IPR046450">
    <property type="entry name" value="PA_dom_sf"/>
</dbReference>
<dbReference type="Gene3D" id="3.40.630.10">
    <property type="entry name" value="Zn peptidases"/>
    <property type="match status" value="1"/>
</dbReference>
<keyword evidence="3" id="KW-0645">Protease</keyword>
<keyword evidence="1" id="KW-0175">Coiled coil</keyword>
<dbReference type="RefSeq" id="WP_116064984.1">
    <property type="nucleotide sequence ID" value="NZ_QRDZ01000040.1"/>
</dbReference>
<keyword evidence="3" id="KW-0378">Hydrolase</keyword>
<dbReference type="GO" id="GO:0004180">
    <property type="term" value="F:carboxypeptidase activity"/>
    <property type="evidence" value="ECO:0007669"/>
    <property type="project" value="UniProtKB-KW"/>
</dbReference>
<feature type="domain" description="Peptidase M28" evidence="2">
    <location>
        <begin position="223"/>
        <end position="422"/>
    </location>
</feature>
<protein>
    <submittedName>
        <fullName evidence="3">Zn-dependent M28 family amino/carboxypeptidase</fullName>
    </submittedName>
</protein>
<dbReference type="PANTHER" id="PTHR10404:SF46">
    <property type="entry name" value="VACUOLAR PROTEIN SORTING-ASSOCIATED PROTEIN 70"/>
    <property type="match status" value="1"/>
</dbReference>
<name>A0A3D9I321_9BACL</name>
<dbReference type="InterPro" id="IPR007484">
    <property type="entry name" value="Peptidase_M28"/>
</dbReference>
<dbReference type="OrthoDB" id="9769665at2"/>
<proteinExistence type="predicted"/>
<keyword evidence="4" id="KW-1185">Reference proteome</keyword>
<dbReference type="AlphaFoldDB" id="A0A3D9I321"/>
<dbReference type="InterPro" id="IPR039373">
    <property type="entry name" value="Peptidase_M28B"/>
</dbReference>